<gene>
    <name evidence="3" type="ordered locus">Celf_3414</name>
</gene>
<reference evidence="3 4" key="1">
    <citation type="submission" date="2011-04" db="EMBL/GenBank/DDBJ databases">
        <title>Complete sequence of Cellulomonas fimi ATCC 484.</title>
        <authorList>
            <consortium name="US DOE Joint Genome Institute"/>
            <person name="Lucas S."/>
            <person name="Han J."/>
            <person name="Lapidus A."/>
            <person name="Cheng J.-F."/>
            <person name="Goodwin L."/>
            <person name="Pitluck S."/>
            <person name="Peters L."/>
            <person name="Chertkov O."/>
            <person name="Detter J.C."/>
            <person name="Han C."/>
            <person name="Tapia R."/>
            <person name="Land M."/>
            <person name="Hauser L."/>
            <person name="Kyrpides N."/>
            <person name="Ivanova N."/>
            <person name="Ovchinnikova G."/>
            <person name="Pagani I."/>
            <person name="Mead D."/>
            <person name="Brumm P."/>
            <person name="Woyke T."/>
        </authorList>
    </citation>
    <scope>NUCLEOTIDE SEQUENCE [LARGE SCALE GENOMIC DNA]</scope>
    <source>
        <strain evidence="4">ATCC 484 / DSM 20113 / JCM 1341 / NBRC 15513 / NCIMB 8980 / NCTC 7547</strain>
    </source>
</reference>
<keyword evidence="4" id="KW-1185">Reference proteome</keyword>
<organism evidence="3 4">
    <name type="scientific">Cellulomonas fimi (strain ATCC 484 / DSM 20113 / JCM 1341 / CCUG 24087 / LMG 16345 / NBRC 15513 / NCIMB 8980 / NCTC 7547 / NRS-133)</name>
    <dbReference type="NCBI Taxonomy" id="590998"/>
    <lineage>
        <taxon>Bacteria</taxon>
        <taxon>Bacillati</taxon>
        <taxon>Actinomycetota</taxon>
        <taxon>Actinomycetes</taxon>
        <taxon>Micrococcales</taxon>
        <taxon>Cellulomonadaceae</taxon>
        <taxon>Cellulomonas</taxon>
    </lineage>
</organism>
<sequence>MATPTAAPAGRRPFADRSVRTKVLSVAGVMALAAVLVASVTLVGMRMPAADAQEMYSSRVQPLQQLTEIQRAFQGDRARVIQYGIADDAIRAGLRTELVERKADLAAQLDAYEPNAIDATSVDAIRAALATYYAAAEDTLFPLADAGDTAAARTSRRPCADLPTAVMDAIQAETTAQGEAAAELAAHSHRCGVLRGHVERRAGPDGLVRRGARTPVRRLARSRRGVHRLTRRADGD</sequence>
<dbReference type="STRING" id="590998.Celf_3414"/>
<accession>F4H1V6</accession>
<dbReference type="KEGG" id="cfi:Celf_3414"/>
<proteinExistence type="predicted"/>
<dbReference type="InterPro" id="IPR024478">
    <property type="entry name" value="HlyB_4HB_MCP"/>
</dbReference>
<evidence type="ECO:0000313" key="4">
    <source>
        <dbReference type="Proteomes" id="UP000008460"/>
    </source>
</evidence>
<feature type="transmembrane region" description="Helical" evidence="1">
    <location>
        <begin position="23"/>
        <end position="45"/>
    </location>
</feature>
<evidence type="ECO:0000313" key="3">
    <source>
        <dbReference type="EMBL" id="AEE47526.1"/>
    </source>
</evidence>
<keyword evidence="1" id="KW-0812">Transmembrane</keyword>
<dbReference type="Pfam" id="PF12729">
    <property type="entry name" value="4HB_MCP_1"/>
    <property type="match status" value="1"/>
</dbReference>
<keyword evidence="1" id="KW-0472">Membrane</keyword>
<dbReference type="EMBL" id="CP002666">
    <property type="protein sequence ID" value="AEE47526.1"/>
    <property type="molecule type" value="Genomic_DNA"/>
</dbReference>
<dbReference type="HOGENOM" id="CLU_1173764_0_0_11"/>
<name>F4H1V6_CELFA</name>
<dbReference type="AlphaFoldDB" id="F4H1V6"/>
<evidence type="ECO:0000256" key="1">
    <source>
        <dbReference type="SAM" id="Phobius"/>
    </source>
</evidence>
<dbReference type="eggNOG" id="COG0840">
    <property type="taxonomic scope" value="Bacteria"/>
</dbReference>
<dbReference type="Proteomes" id="UP000008460">
    <property type="component" value="Chromosome"/>
</dbReference>
<dbReference type="RefSeq" id="WP_013772550.1">
    <property type="nucleotide sequence ID" value="NC_015514.1"/>
</dbReference>
<evidence type="ECO:0000259" key="2">
    <source>
        <dbReference type="Pfam" id="PF12729"/>
    </source>
</evidence>
<protein>
    <submittedName>
        <fullName evidence="3">Methyl-accepting chemotaxis protein</fullName>
    </submittedName>
</protein>
<feature type="domain" description="Chemotaxis methyl-accepting receptor HlyB-like 4HB MCP" evidence="2">
    <location>
        <begin position="18"/>
        <end position="187"/>
    </location>
</feature>
<keyword evidence="1" id="KW-1133">Transmembrane helix</keyword>